<evidence type="ECO:0000313" key="3">
    <source>
        <dbReference type="Proteomes" id="UP000623467"/>
    </source>
</evidence>
<name>A0A8H7CMX8_9AGAR</name>
<feature type="domain" description="F-box" evidence="1">
    <location>
        <begin position="37"/>
        <end position="66"/>
    </location>
</feature>
<dbReference type="EMBL" id="JACAZH010000026">
    <property type="protein sequence ID" value="KAF7341847.1"/>
    <property type="molecule type" value="Genomic_DNA"/>
</dbReference>
<proteinExistence type="predicted"/>
<sequence>MSGHYLWSYATYSPHITRKSAATRFFDLKMGPHDVLFAQIPTRDLVRLSQTCKRVHFLVNDVCFNITRLLCRFFGASGVEKFRQMQRRTGTLISGSMALQLFNRLTWRDSDLDIYVTRVSAPMAALFILQHDYKFYPRKSQDECIDAQLDASEAYKTPSYLGRGIADVLDFHKGSNKIQLIVASTDPMETIMSFHTTCVMNTITYDKAFSLYPWSTFVTSEALVVETVGAGQEVGRQKYADRGWALTHAMSASRNSELGVRVHRSVGDRFTWTISLPPLPADPLKKADSILSCQWELDCDGVKTFTAMIPHRSNGEMTS</sequence>
<accession>A0A8H7CMX8</accession>
<organism evidence="2 3">
    <name type="scientific">Mycena sanguinolenta</name>
    <dbReference type="NCBI Taxonomy" id="230812"/>
    <lineage>
        <taxon>Eukaryota</taxon>
        <taxon>Fungi</taxon>
        <taxon>Dikarya</taxon>
        <taxon>Basidiomycota</taxon>
        <taxon>Agaricomycotina</taxon>
        <taxon>Agaricomycetes</taxon>
        <taxon>Agaricomycetidae</taxon>
        <taxon>Agaricales</taxon>
        <taxon>Marasmiineae</taxon>
        <taxon>Mycenaceae</taxon>
        <taxon>Mycena</taxon>
    </lineage>
</organism>
<comment type="caution">
    <text evidence="2">The sequence shown here is derived from an EMBL/GenBank/DDBJ whole genome shotgun (WGS) entry which is preliminary data.</text>
</comment>
<dbReference type="AlphaFoldDB" id="A0A8H7CMX8"/>
<dbReference type="OrthoDB" id="3041043at2759"/>
<evidence type="ECO:0000259" key="1">
    <source>
        <dbReference type="Pfam" id="PF00646"/>
    </source>
</evidence>
<evidence type="ECO:0000313" key="2">
    <source>
        <dbReference type="EMBL" id="KAF7341847.1"/>
    </source>
</evidence>
<dbReference type="InterPro" id="IPR001810">
    <property type="entry name" value="F-box_dom"/>
</dbReference>
<gene>
    <name evidence="2" type="ORF">MSAN_02040200</name>
</gene>
<dbReference type="Proteomes" id="UP000623467">
    <property type="component" value="Unassembled WGS sequence"/>
</dbReference>
<dbReference type="Pfam" id="PF00646">
    <property type="entry name" value="F-box"/>
    <property type="match status" value="1"/>
</dbReference>
<dbReference type="CDD" id="cd09917">
    <property type="entry name" value="F-box_SF"/>
    <property type="match status" value="1"/>
</dbReference>
<reference evidence="2" key="1">
    <citation type="submission" date="2020-05" db="EMBL/GenBank/DDBJ databases">
        <title>Mycena genomes resolve the evolution of fungal bioluminescence.</title>
        <authorList>
            <person name="Tsai I.J."/>
        </authorList>
    </citation>
    <scope>NUCLEOTIDE SEQUENCE</scope>
    <source>
        <strain evidence="2">160909Yilan</strain>
    </source>
</reference>
<keyword evidence="3" id="KW-1185">Reference proteome</keyword>
<protein>
    <recommendedName>
        <fullName evidence="1">F-box domain-containing protein</fullName>
    </recommendedName>
</protein>